<dbReference type="Gramene" id="PNT66580">
    <property type="protein sequence ID" value="PNT66580"/>
    <property type="gene ID" value="BRADI_3g14231v3"/>
</dbReference>
<gene>
    <name evidence="4" type="primary">LOC104584020</name>
    <name evidence="3" type="ORF">BRADI_3g14231v3</name>
</gene>
<evidence type="ECO:0000313" key="3">
    <source>
        <dbReference type="EMBL" id="PNT66580.1"/>
    </source>
</evidence>
<dbReference type="InterPro" id="IPR045005">
    <property type="entry name" value="BPM1-6"/>
</dbReference>
<dbReference type="PANTHER" id="PTHR26379:SF242">
    <property type="entry name" value="BTB DOMAIN-CONTAINING PROTEIN"/>
    <property type="match status" value="1"/>
</dbReference>
<feature type="domain" description="BTB" evidence="2">
    <location>
        <begin position="116"/>
        <end position="170"/>
    </location>
</feature>
<evidence type="ECO:0000313" key="5">
    <source>
        <dbReference type="Proteomes" id="UP000008810"/>
    </source>
</evidence>
<dbReference type="InterPro" id="IPR011333">
    <property type="entry name" value="SKP1/BTB/POZ_sf"/>
</dbReference>
<reference evidence="3" key="2">
    <citation type="submission" date="2017-06" db="EMBL/GenBank/DDBJ databases">
        <title>WGS assembly of Brachypodium distachyon.</title>
        <authorList>
            <consortium name="The International Brachypodium Initiative"/>
            <person name="Lucas S."/>
            <person name="Harmon-Smith M."/>
            <person name="Lail K."/>
            <person name="Tice H."/>
            <person name="Grimwood J."/>
            <person name="Bruce D."/>
            <person name="Barry K."/>
            <person name="Shu S."/>
            <person name="Lindquist E."/>
            <person name="Wang M."/>
            <person name="Pitluck S."/>
            <person name="Vogel J.P."/>
            <person name="Garvin D.F."/>
            <person name="Mockler T.C."/>
            <person name="Schmutz J."/>
            <person name="Rokhsar D."/>
            <person name="Bevan M.W."/>
        </authorList>
    </citation>
    <scope>NUCLEOTIDE SEQUENCE</scope>
    <source>
        <strain evidence="3">Bd21</strain>
    </source>
</reference>
<dbReference type="PROSITE" id="PS50097">
    <property type="entry name" value="BTB"/>
    <property type="match status" value="1"/>
</dbReference>
<evidence type="ECO:0000259" key="2">
    <source>
        <dbReference type="PROSITE" id="PS50097"/>
    </source>
</evidence>
<sequence>MASTNESSCVTQKVLGKHRFQICQFSYGNVGGNDYIRSGTFRVGGFDWAIVYCPDADAEHGWGYISVYLELMSKYAEVSALVDLRLIDQVTGKPCTICATKNFPNQFKSSSFEEAAHRVVLAARSPVFKQQLCKPMKETKMKHVTIDRMEPAVFEYMLHFIYTDSLPRMDDLDRSE</sequence>
<dbReference type="OrthoDB" id="6359816at2759"/>
<accession>A0A2K2CX40</accession>
<dbReference type="Pfam" id="PF22486">
    <property type="entry name" value="MATH_2"/>
    <property type="match status" value="1"/>
</dbReference>
<dbReference type="RefSeq" id="XP_014756220.1">
    <property type="nucleotide sequence ID" value="XM_014900734.2"/>
</dbReference>
<proteinExistence type="predicted"/>
<dbReference type="GeneID" id="104584020"/>
<reference evidence="4" key="3">
    <citation type="submission" date="2018-08" db="UniProtKB">
        <authorList>
            <consortium name="EnsemblPlants"/>
        </authorList>
    </citation>
    <scope>IDENTIFICATION</scope>
    <source>
        <strain evidence="4">cv. Bd21</strain>
    </source>
</reference>
<dbReference type="GO" id="GO:0016567">
    <property type="term" value="P:protein ubiquitination"/>
    <property type="evidence" value="ECO:0007669"/>
    <property type="project" value="InterPro"/>
</dbReference>
<dbReference type="InterPro" id="IPR002083">
    <property type="entry name" value="MATH/TRAF_dom"/>
</dbReference>
<comment type="pathway">
    <text evidence="1">Protein modification; protein ubiquitination.</text>
</comment>
<reference evidence="3 4" key="1">
    <citation type="journal article" date="2010" name="Nature">
        <title>Genome sequencing and analysis of the model grass Brachypodium distachyon.</title>
        <authorList>
            <consortium name="International Brachypodium Initiative"/>
        </authorList>
    </citation>
    <scope>NUCLEOTIDE SEQUENCE [LARGE SCALE GENOMIC DNA]</scope>
    <source>
        <strain evidence="3">Bd21</strain>
        <strain evidence="4">cv. Bd21</strain>
    </source>
</reference>
<dbReference type="EnsemblPlants" id="PNT66580">
    <property type="protein sequence ID" value="PNT66580"/>
    <property type="gene ID" value="BRADI_3g14231v3"/>
</dbReference>
<dbReference type="CDD" id="cd00121">
    <property type="entry name" value="MATH"/>
    <property type="match status" value="1"/>
</dbReference>
<dbReference type="SUPFAM" id="SSF49599">
    <property type="entry name" value="TRAF domain-like"/>
    <property type="match status" value="1"/>
</dbReference>
<dbReference type="Gene3D" id="3.30.710.10">
    <property type="entry name" value="Potassium Channel Kv1.1, Chain A"/>
    <property type="match status" value="1"/>
</dbReference>
<dbReference type="EMBL" id="CM000882">
    <property type="protein sequence ID" value="PNT66580.1"/>
    <property type="molecule type" value="Genomic_DNA"/>
</dbReference>
<dbReference type="PANTHER" id="PTHR26379">
    <property type="entry name" value="BTB/POZ AND MATH DOMAIN-CONTAINING PROTEIN 1"/>
    <property type="match status" value="1"/>
</dbReference>
<evidence type="ECO:0000313" key="4">
    <source>
        <dbReference type="EnsemblPlants" id="PNT66580"/>
    </source>
</evidence>
<dbReference type="SUPFAM" id="SSF54695">
    <property type="entry name" value="POZ domain"/>
    <property type="match status" value="1"/>
</dbReference>
<dbReference type="Proteomes" id="UP000008810">
    <property type="component" value="Chromosome 3"/>
</dbReference>
<dbReference type="InterPro" id="IPR000210">
    <property type="entry name" value="BTB/POZ_dom"/>
</dbReference>
<dbReference type="AlphaFoldDB" id="A0A2K2CX40"/>
<evidence type="ECO:0000256" key="1">
    <source>
        <dbReference type="ARBA" id="ARBA00004906"/>
    </source>
</evidence>
<dbReference type="Pfam" id="PF00651">
    <property type="entry name" value="BTB"/>
    <property type="match status" value="1"/>
</dbReference>
<name>A0A2K2CX40_BRADI</name>
<dbReference type="KEGG" id="bdi:104584020"/>
<keyword evidence="5" id="KW-1185">Reference proteome</keyword>
<organism evidence="3">
    <name type="scientific">Brachypodium distachyon</name>
    <name type="common">Purple false brome</name>
    <name type="synonym">Trachynia distachya</name>
    <dbReference type="NCBI Taxonomy" id="15368"/>
    <lineage>
        <taxon>Eukaryota</taxon>
        <taxon>Viridiplantae</taxon>
        <taxon>Streptophyta</taxon>
        <taxon>Embryophyta</taxon>
        <taxon>Tracheophyta</taxon>
        <taxon>Spermatophyta</taxon>
        <taxon>Magnoliopsida</taxon>
        <taxon>Liliopsida</taxon>
        <taxon>Poales</taxon>
        <taxon>Poaceae</taxon>
        <taxon>BOP clade</taxon>
        <taxon>Pooideae</taxon>
        <taxon>Stipodae</taxon>
        <taxon>Brachypodieae</taxon>
        <taxon>Brachypodium</taxon>
    </lineage>
</organism>
<protein>
    <recommendedName>
        <fullName evidence="2">BTB domain-containing protein</fullName>
    </recommendedName>
</protein>